<feature type="region of interest" description="Disordered" evidence="1">
    <location>
        <begin position="1"/>
        <end position="59"/>
    </location>
</feature>
<proteinExistence type="predicted"/>
<gene>
    <name evidence="2" type="ORF">BXYJ_LOCUS5305</name>
</gene>
<name>A0A7I8WYX6_BURXY</name>
<reference evidence="2" key="1">
    <citation type="submission" date="2020-09" db="EMBL/GenBank/DDBJ databases">
        <authorList>
            <person name="Kikuchi T."/>
        </authorList>
    </citation>
    <scope>NUCLEOTIDE SEQUENCE</scope>
    <source>
        <strain evidence="2">Ka4C1</strain>
    </source>
</reference>
<evidence type="ECO:0000313" key="3">
    <source>
        <dbReference type="Proteomes" id="UP000659654"/>
    </source>
</evidence>
<protein>
    <submittedName>
        <fullName evidence="2">(pine wood nematode) hypothetical protein</fullName>
    </submittedName>
</protein>
<evidence type="ECO:0000313" key="2">
    <source>
        <dbReference type="EMBL" id="CAD5217912.1"/>
    </source>
</evidence>
<organism evidence="2 3">
    <name type="scientific">Bursaphelenchus xylophilus</name>
    <name type="common">Pinewood nematode worm</name>
    <name type="synonym">Aphelenchoides xylophilus</name>
    <dbReference type="NCBI Taxonomy" id="6326"/>
    <lineage>
        <taxon>Eukaryota</taxon>
        <taxon>Metazoa</taxon>
        <taxon>Ecdysozoa</taxon>
        <taxon>Nematoda</taxon>
        <taxon>Chromadorea</taxon>
        <taxon>Rhabditida</taxon>
        <taxon>Tylenchina</taxon>
        <taxon>Tylenchomorpha</taxon>
        <taxon>Aphelenchoidea</taxon>
        <taxon>Aphelenchoididae</taxon>
        <taxon>Bursaphelenchus</taxon>
    </lineage>
</organism>
<keyword evidence="3" id="KW-1185">Reference proteome</keyword>
<dbReference type="Proteomes" id="UP000659654">
    <property type="component" value="Unassembled WGS sequence"/>
</dbReference>
<dbReference type="Proteomes" id="UP000582659">
    <property type="component" value="Unassembled WGS sequence"/>
</dbReference>
<accession>A0A7I8WYX6</accession>
<dbReference type="SMR" id="A0A7I8WYX6"/>
<sequence>MVQSKEKEKGIVEEQEEEIVVDEAVGQGEEPEEATDGEEGAPAEGLSEERVGEEPTGTMSNGVSCTSVICGTFKRKVTLNLLENADNGPLGRYSRAVLGVSIPECPLVTGGWTPGRRFRTRAARETAVSQLRGLAPPVLQPADGPAGLLADAEWQRRVVLNKRRFSQWLVKMMNKPISSVKKISDPEYALNLLENADNGPLGRYSRAVLGVSIPERPLVTGGWTSGRRFRTRAARETAVSQLRGLAPPVLQPAVGCRRSGRLAGRR</sequence>
<comment type="caution">
    <text evidence="2">The sequence shown here is derived from an EMBL/GenBank/DDBJ whole genome shotgun (WGS) entry which is preliminary data.</text>
</comment>
<dbReference type="EMBL" id="CAJFCV020000002">
    <property type="protein sequence ID" value="CAG9102010.1"/>
    <property type="molecule type" value="Genomic_DNA"/>
</dbReference>
<dbReference type="EMBL" id="CAJFDI010000002">
    <property type="protein sequence ID" value="CAD5217912.1"/>
    <property type="molecule type" value="Genomic_DNA"/>
</dbReference>
<feature type="compositionally biased region" description="Basic and acidic residues" evidence="1">
    <location>
        <begin position="1"/>
        <end position="12"/>
    </location>
</feature>
<feature type="compositionally biased region" description="Acidic residues" evidence="1">
    <location>
        <begin position="29"/>
        <end position="41"/>
    </location>
</feature>
<evidence type="ECO:0000256" key="1">
    <source>
        <dbReference type="SAM" id="MobiDB-lite"/>
    </source>
</evidence>
<dbReference type="AlphaFoldDB" id="A0A7I8WYX6"/>